<feature type="repeat" description="TPR" evidence="1">
    <location>
        <begin position="87"/>
        <end position="120"/>
    </location>
</feature>
<dbReference type="PROSITE" id="PS50005">
    <property type="entry name" value="TPR"/>
    <property type="match status" value="1"/>
</dbReference>
<dbReference type="SMART" id="SM00028">
    <property type="entry name" value="TPR"/>
    <property type="match status" value="3"/>
</dbReference>
<dbReference type="SUPFAM" id="SSF55073">
    <property type="entry name" value="Nucleotide cyclase"/>
    <property type="match status" value="1"/>
</dbReference>
<evidence type="ECO:0000313" key="3">
    <source>
        <dbReference type="EMBL" id="CRL38802.1"/>
    </source>
</evidence>
<dbReference type="PROSITE" id="PS50887">
    <property type="entry name" value="GGDEF"/>
    <property type="match status" value="1"/>
</dbReference>
<reference evidence="3" key="1">
    <citation type="submission" date="2015-05" db="EMBL/GenBank/DDBJ databases">
        <authorList>
            <person name="Wang D.B."/>
            <person name="Wang M."/>
        </authorList>
    </citation>
    <scope>NUCLEOTIDE SEQUENCE [LARGE SCALE GENOMIC DNA]</scope>
    <source>
        <strain evidence="3">T1-815</strain>
    </source>
</reference>
<feature type="domain" description="GGDEF" evidence="2">
    <location>
        <begin position="349"/>
        <end position="484"/>
    </location>
</feature>
<dbReference type="InterPro" id="IPR043128">
    <property type="entry name" value="Rev_trsase/Diguanyl_cyclase"/>
</dbReference>
<dbReference type="SUPFAM" id="SSF48452">
    <property type="entry name" value="TPR-like"/>
    <property type="match status" value="1"/>
</dbReference>
<evidence type="ECO:0000313" key="5">
    <source>
        <dbReference type="Proteomes" id="UP000049472"/>
    </source>
</evidence>
<dbReference type="InterPro" id="IPR000160">
    <property type="entry name" value="GGDEF_dom"/>
</dbReference>
<dbReference type="Pfam" id="PF00990">
    <property type="entry name" value="GGDEF"/>
    <property type="match status" value="1"/>
</dbReference>
<dbReference type="PROSITE" id="PS50293">
    <property type="entry name" value="TPR_REGION"/>
    <property type="match status" value="1"/>
</dbReference>
<evidence type="ECO:0000259" key="2">
    <source>
        <dbReference type="PROSITE" id="PS50887"/>
    </source>
</evidence>
<dbReference type="PANTHER" id="PTHR45138:SF9">
    <property type="entry name" value="DIGUANYLATE CYCLASE DGCM-RELATED"/>
    <property type="match status" value="1"/>
</dbReference>
<reference evidence="4 6" key="4">
    <citation type="submission" date="2019-09" db="EMBL/GenBank/DDBJ databases">
        <title>Strain-level analysis of Eubacterium rectale using genomes from metagenomes.</title>
        <authorList>
            <person name="Karcher N."/>
            <person name="Segata N."/>
        </authorList>
    </citation>
    <scope>NUCLEOTIDE SEQUENCE [LARGE SCALE GENOMIC DNA]</scope>
    <source>
        <strain evidence="4 6">T3WBe13</strain>
    </source>
</reference>
<evidence type="ECO:0000256" key="1">
    <source>
        <dbReference type="PROSITE-ProRule" id="PRU00339"/>
    </source>
</evidence>
<dbReference type="Gene3D" id="3.30.70.270">
    <property type="match status" value="1"/>
</dbReference>
<keyword evidence="5" id="KW-1185">Reference proteome</keyword>
<dbReference type="CDD" id="cd01949">
    <property type="entry name" value="GGDEF"/>
    <property type="match status" value="1"/>
</dbReference>
<keyword evidence="1" id="KW-0802">TPR repeat</keyword>
<organism evidence="3 5">
    <name type="scientific">Agathobacter rectalis</name>
    <dbReference type="NCBI Taxonomy" id="39491"/>
    <lineage>
        <taxon>Bacteria</taxon>
        <taxon>Bacillati</taxon>
        <taxon>Bacillota</taxon>
        <taxon>Clostridia</taxon>
        <taxon>Lachnospirales</taxon>
        <taxon>Lachnospiraceae</taxon>
        <taxon>Agathobacter</taxon>
    </lineage>
</organism>
<dbReference type="InterPro" id="IPR029787">
    <property type="entry name" value="Nucleotide_cyclase"/>
</dbReference>
<protein>
    <submittedName>
        <fullName evidence="4">GGDEF domain-containing protein</fullName>
    </submittedName>
    <submittedName>
        <fullName evidence="3">Sensory transduction system regulatory protein</fullName>
    </submittedName>
</protein>
<dbReference type="PANTHER" id="PTHR45138">
    <property type="entry name" value="REGULATORY COMPONENTS OF SENSORY TRANSDUCTION SYSTEM"/>
    <property type="match status" value="1"/>
</dbReference>
<sequence>MGILQKADRCMDEAAALFGENKLFLAEKKAQETAGLYKSCGAYEQMAKAVNLMGVIYASIGDVSMSIDCYLEAMDVAVEQGSTEIIMLVNNNIGSLYMELGLYEKAIRYFNEALELCKPPLHGERDSYYQELLMLHLNLCISYTGINEFEKAEKHLSDAILFNDIAGSDKNRFLIDMSQAHLLWKMGNEDEVRDHVEELVEGAINNIDSADYVLEILSLCNLFMNMGEFDAWKKVIVEYERFATDTQNLFFQKTCVKMWMKYESAIGDTEAYNKLCVYYANLHSMQVKEQIKRLGDTIDLKLQLQETEYERRKAVRLNYTDMLTGMGNKFKMRNDFEKLVSKNQDSDGAGITFGVVDIDFFKSFNKNSGRVTGDAVLKEVSSIINESVRDNGMGYHFYGDEFYIILQETDEDIIKNIAEHIRLELAKKQILHESSKVDEYLTVSQAYVTAPDVKVPDEFSKLFKTVDEVLNDVKENGRNAYKIV</sequence>
<dbReference type="Proteomes" id="UP000049472">
    <property type="component" value="Unassembled WGS sequence"/>
</dbReference>
<dbReference type="RefSeq" id="WP_055062030.1">
    <property type="nucleotide sequence ID" value="NZ_CVRQ01000022.1"/>
</dbReference>
<dbReference type="NCBIfam" id="TIGR00254">
    <property type="entry name" value="GGDEF"/>
    <property type="match status" value="1"/>
</dbReference>
<dbReference type="EMBL" id="CVRQ01000022">
    <property type="protein sequence ID" value="CRL38802.1"/>
    <property type="molecule type" value="Genomic_DNA"/>
</dbReference>
<dbReference type="InterPro" id="IPR050469">
    <property type="entry name" value="Diguanylate_Cyclase"/>
</dbReference>
<evidence type="ECO:0000313" key="6">
    <source>
        <dbReference type="Proteomes" id="UP000324327"/>
    </source>
</evidence>
<proteinExistence type="predicted"/>
<dbReference type="SMART" id="SM00267">
    <property type="entry name" value="GGDEF"/>
    <property type="match status" value="1"/>
</dbReference>
<dbReference type="AlphaFoldDB" id="A0A0M6WR02"/>
<gene>
    <name evidence="4" type="ORF">FYL31_10465</name>
    <name evidence="3" type="ORF">T1815_19051</name>
</gene>
<dbReference type="EMBL" id="VSTF01000011">
    <property type="protein sequence ID" value="TYL58578.1"/>
    <property type="molecule type" value="Genomic_DNA"/>
</dbReference>
<dbReference type="Pfam" id="PF13424">
    <property type="entry name" value="TPR_12"/>
    <property type="match status" value="1"/>
</dbReference>
<reference evidence="4 6" key="3">
    <citation type="submission" date="2019-08" db="EMBL/GenBank/DDBJ databases">
        <authorList>
            <person name="Duncan S."/>
            <person name="Walker A."/>
        </authorList>
    </citation>
    <scope>NUCLEOTIDE SEQUENCE [LARGE SCALE GENOMIC DNA]</scope>
    <source>
        <strain evidence="4 6">T3WBe13</strain>
    </source>
</reference>
<dbReference type="Gene3D" id="1.25.40.10">
    <property type="entry name" value="Tetratricopeptide repeat domain"/>
    <property type="match status" value="1"/>
</dbReference>
<dbReference type="GO" id="GO:0052621">
    <property type="term" value="F:diguanylate cyclase activity"/>
    <property type="evidence" value="ECO:0007669"/>
    <property type="project" value="TreeGrafter"/>
</dbReference>
<name>A0A0M6WR02_9FIRM</name>
<dbReference type="InterPro" id="IPR019734">
    <property type="entry name" value="TPR_rpt"/>
</dbReference>
<dbReference type="Proteomes" id="UP000324327">
    <property type="component" value="Unassembled WGS sequence"/>
</dbReference>
<reference evidence="5" key="2">
    <citation type="submission" date="2015-05" db="EMBL/GenBank/DDBJ databases">
        <authorList>
            <consortium name="Pathogen Informatics"/>
        </authorList>
    </citation>
    <scope>NUCLEOTIDE SEQUENCE [LARGE SCALE GENOMIC DNA]</scope>
    <source>
        <strain evidence="5">T1-815</strain>
    </source>
</reference>
<dbReference type="InterPro" id="IPR011990">
    <property type="entry name" value="TPR-like_helical_dom_sf"/>
</dbReference>
<accession>A0A0M6WR02</accession>
<evidence type="ECO:0000313" key="4">
    <source>
        <dbReference type="EMBL" id="TYL58578.1"/>
    </source>
</evidence>